<dbReference type="Proteomes" id="UP000824782">
    <property type="component" value="Unassembled WGS sequence"/>
</dbReference>
<dbReference type="AlphaFoldDB" id="A0AAV7AS72"/>
<evidence type="ECO:0000313" key="2">
    <source>
        <dbReference type="Proteomes" id="UP000824782"/>
    </source>
</evidence>
<protein>
    <submittedName>
        <fullName evidence="1">Uncharacterized protein</fullName>
    </submittedName>
</protein>
<organism evidence="1 2">
    <name type="scientific">Engystomops pustulosus</name>
    <name type="common">Tungara frog</name>
    <name type="synonym">Physalaemus pustulosus</name>
    <dbReference type="NCBI Taxonomy" id="76066"/>
    <lineage>
        <taxon>Eukaryota</taxon>
        <taxon>Metazoa</taxon>
        <taxon>Chordata</taxon>
        <taxon>Craniata</taxon>
        <taxon>Vertebrata</taxon>
        <taxon>Euteleostomi</taxon>
        <taxon>Amphibia</taxon>
        <taxon>Batrachia</taxon>
        <taxon>Anura</taxon>
        <taxon>Neobatrachia</taxon>
        <taxon>Hyloidea</taxon>
        <taxon>Leptodactylidae</taxon>
        <taxon>Leiuperinae</taxon>
        <taxon>Engystomops</taxon>
    </lineage>
</organism>
<keyword evidence="2" id="KW-1185">Reference proteome</keyword>
<evidence type="ECO:0000313" key="1">
    <source>
        <dbReference type="EMBL" id="KAG8564421.1"/>
    </source>
</evidence>
<name>A0AAV7AS72_ENGPU</name>
<comment type="caution">
    <text evidence="1">The sequence shown here is derived from an EMBL/GenBank/DDBJ whole genome shotgun (WGS) entry which is preliminary data.</text>
</comment>
<gene>
    <name evidence="1" type="ORF">GDO81_016457</name>
</gene>
<accession>A0AAV7AS72</accession>
<proteinExistence type="predicted"/>
<sequence length="49" mass="5566">MMSLQTSSGFNPGIRVPWRTVQKHSSRSPEILSSLHGLQRLLFHQGLLH</sequence>
<dbReference type="EMBL" id="WNYA01000007">
    <property type="protein sequence ID" value="KAG8564421.1"/>
    <property type="molecule type" value="Genomic_DNA"/>
</dbReference>
<reference evidence="1" key="1">
    <citation type="thesis" date="2020" institute="ProQuest LLC" country="789 East Eisenhower Parkway, Ann Arbor, MI, USA">
        <title>Comparative Genomics and Chromosome Evolution.</title>
        <authorList>
            <person name="Mudd A.B."/>
        </authorList>
    </citation>
    <scope>NUCLEOTIDE SEQUENCE</scope>
    <source>
        <strain evidence="1">237g6f4</strain>
        <tissue evidence="1">Blood</tissue>
    </source>
</reference>